<comment type="caution">
    <text evidence="1">The sequence shown here is derived from an EMBL/GenBank/DDBJ whole genome shotgun (WGS) entry which is preliminary data.</text>
</comment>
<keyword evidence="2" id="KW-1185">Reference proteome</keyword>
<dbReference type="OrthoDB" id="3178885at2759"/>
<accession>A0A9P5PZC5</accession>
<dbReference type="InterPro" id="IPR035918">
    <property type="entry name" value="CytB_endotoxin-like_sf"/>
</dbReference>
<evidence type="ECO:0000313" key="2">
    <source>
        <dbReference type="Proteomes" id="UP000772434"/>
    </source>
</evidence>
<organism evidence="1 2">
    <name type="scientific">Rhodocollybia butyracea</name>
    <dbReference type="NCBI Taxonomy" id="206335"/>
    <lineage>
        <taxon>Eukaryota</taxon>
        <taxon>Fungi</taxon>
        <taxon>Dikarya</taxon>
        <taxon>Basidiomycota</taxon>
        <taxon>Agaricomycotina</taxon>
        <taxon>Agaricomycetes</taxon>
        <taxon>Agaricomycetidae</taxon>
        <taxon>Agaricales</taxon>
        <taxon>Marasmiineae</taxon>
        <taxon>Omphalotaceae</taxon>
        <taxon>Rhodocollybia</taxon>
    </lineage>
</organism>
<dbReference type="Gene3D" id="3.40.198.10">
    <property type="entry name" value="Delta-endotoxin CytB-like"/>
    <property type="match status" value="1"/>
</dbReference>
<dbReference type="Proteomes" id="UP000772434">
    <property type="component" value="Unassembled WGS sequence"/>
</dbReference>
<protein>
    <submittedName>
        <fullName evidence="1">Uncharacterized protein</fullName>
    </submittedName>
</protein>
<name>A0A9P5PZC5_9AGAR</name>
<gene>
    <name evidence="1" type="ORF">BDP27DRAFT_1361276</name>
</gene>
<dbReference type="SUPFAM" id="SSF55676">
    <property type="entry name" value="CytB endotoxin-like"/>
    <property type="match status" value="1"/>
</dbReference>
<reference evidence="1" key="1">
    <citation type="submission" date="2020-11" db="EMBL/GenBank/DDBJ databases">
        <authorList>
            <consortium name="DOE Joint Genome Institute"/>
            <person name="Ahrendt S."/>
            <person name="Riley R."/>
            <person name="Andreopoulos W."/>
            <person name="Labutti K."/>
            <person name="Pangilinan J."/>
            <person name="Ruiz-Duenas F.J."/>
            <person name="Barrasa J.M."/>
            <person name="Sanchez-Garcia M."/>
            <person name="Camarero S."/>
            <person name="Miyauchi S."/>
            <person name="Serrano A."/>
            <person name="Linde D."/>
            <person name="Babiker R."/>
            <person name="Drula E."/>
            <person name="Ayuso-Fernandez I."/>
            <person name="Pacheco R."/>
            <person name="Padilla G."/>
            <person name="Ferreira P."/>
            <person name="Barriuso J."/>
            <person name="Kellner H."/>
            <person name="Castanera R."/>
            <person name="Alfaro M."/>
            <person name="Ramirez L."/>
            <person name="Pisabarro A.G."/>
            <person name="Kuo A."/>
            <person name="Tritt A."/>
            <person name="Lipzen A."/>
            <person name="He G."/>
            <person name="Yan M."/>
            <person name="Ng V."/>
            <person name="Cullen D."/>
            <person name="Martin F."/>
            <person name="Rosso M.-N."/>
            <person name="Henrissat B."/>
            <person name="Hibbett D."/>
            <person name="Martinez A.T."/>
            <person name="Grigoriev I.V."/>
        </authorList>
    </citation>
    <scope>NUCLEOTIDE SEQUENCE</scope>
    <source>
        <strain evidence="1">AH 40177</strain>
    </source>
</reference>
<dbReference type="EMBL" id="JADNRY010000027">
    <property type="protein sequence ID" value="KAF9072024.1"/>
    <property type="molecule type" value="Genomic_DNA"/>
</dbReference>
<evidence type="ECO:0000313" key="1">
    <source>
        <dbReference type="EMBL" id="KAF9072024.1"/>
    </source>
</evidence>
<proteinExistence type="predicted"/>
<dbReference type="AlphaFoldDB" id="A0A9P5PZC5"/>
<sequence length="151" mass="17441">MSGPYVYMKELSFDCIGFEDIVDTEYVCYRRLRKSHIQHSTTIQQLDALAEKVKAVFTPPQGALYRKQTSKNLQWECQVVVAVPISGIQEYFYSLVTAIKIKALENTELQKVLVLQCRDQIHADRRQRIVQRRGLMLTYPPACTRCKLAAK</sequence>